<gene>
    <name evidence="1" type="ORF">HJG59_008168</name>
</gene>
<dbReference type="Proteomes" id="UP000550707">
    <property type="component" value="Unassembled WGS sequence"/>
</dbReference>
<evidence type="ECO:0000313" key="1">
    <source>
        <dbReference type="EMBL" id="KAF6452821.1"/>
    </source>
</evidence>
<name>A0A7J8FZ03_MOLMO</name>
<proteinExistence type="predicted"/>
<sequence>MAACLPFATSPGIRLAHSVRLSRGMYCGKLLNFLSFNPTSFLSSSTGSEEKKSVGGKLRGCVEGVLQPRAPAPDLVLRTLFGALLSSRGSGPSGWLSVGLRSSTYLLVGIFPFCQGIASV</sequence>
<reference evidence="1 2" key="1">
    <citation type="journal article" date="2020" name="Nature">
        <title>Six reference-quality genomes reveal evolution of bat adaptations.</title>
        <authorList>
            <person name="Jebb D."/>
            <person name="Huang Z."/>
            <person name="Pippel M."/>
            <person name="Hughes G.M."/>
            <person name="Lavrichenko K."/>
            <person name="Devanna P."/>
            <person name="Winkler S."/>
            <person name="Jermiin L.S."/>
            <person name="Skirmuntt E.C."/>
            <person name="Katzourakis A."/>
            <person name="Burkitt-Gray L."/>
            <person name="Ray D.A."/>
            <person name="Sullivan K.A.M."/>
            <person name="Roscito J.G."/>
            <person name="Kirilenko B.M."/>
            <person name="Davalos L.M."/>
            <person name="Corthals A.P."/>
            <person name="Power M.L."/>
            <person name="Jones G."/>
            <person name="Ransome R.D."/>
            <person name="Dechmann D.K.N."/>
            <person name="Locatelli A.G."/>
            <person name="Puechmaille S.J."/>
            <person name="Fedrigo O."/>
            <person name="Jarvis E.D."/>
            <person name="Hiller M."/>
            <person name="Vernes S.C."/>
            <person name="Myers E.W."/>
            <person name="Teeling E.C."/>
        </authorList>
    </citation>
    <scope>NUCLEOTIDE SEQUENCE [LARGE SCALE GENOMIC DNA]</scope>
    <source>
        <strain evidence="1">MMolMol1</strain>
        <tissue evidence="1">Muscle</tissue>
    </source>
</reference>
<protein>
    <submittedName>
        <fullName evidence="1">Uncharacterized protein</fullName>
    </submittedName>
</protein>
<organism evidence="1 2">
    <name type="scientific">Molossus molossus</name>
    <name type="common">Pallas' mastiff bat</name>
    <name type="synonym">Vespertilio molossus</name>
    <dbReference type="NCBI Taxonomy" id="27622"/>
    <lineage>
        <taxon>Eukaryota</taxon>
        <taxon>Metazoa</taxon>
        <taxon>Chordata</taxon>
        <taxon>Craniata</taxon>
        <taxon>Vertebrata</taxon>
        <taxon>Euteleostomi</taxon>
        <taxon>Mammalia</taxon>
        <taxon>Eutheria</taxon>
        <taxon>Laurasiatheria</taxon>
        <taxon>Chiroptera</taxon>
        <taxon>Yangochiroptera</taxon>
        <taxon>Molossidae</taxon>
        <taxon>Molossus</taxon>
    </lineage>
</organism>
<accession>A0A7J8FZ03</accession>
<dbReference type="InParanoid" id="A0A7J8FZ03"/>
<comment type="caution">
    <text evidence="1">The sequence shown here is derived from an EMBL/GenBank/DDBJ whole genome shotgun (WGS) entry which is preliminary data.</text>
</comment>
<keyword evidence="2" id="KW-1185">Reference proteome</keyword>
<dbReference type="AlphaFoldDB" id="A0A7J8FZ03"/>
<evidence type="ECO:0000313" key="2">
    <source>
        <dbReference type="Proteomes" id="UP000550707"/>
    </source>
</evidence>
<dbReference type="EMBL" id="JACASF010000010">
    <property type="protein sequence ID" value="KAF6452821.1"/>
    <property type="molecule type" value="Genomic_DNA"/>
</dbReference>